<name>A0A9E6XTW4_9ACTN</name>
<dbReference type="KEGG" id="sbae:DSM104329_00778"/>
<dbReference type="GO" id="GO:0005737">
    <property type="term" value="C:cytoplasm"/>
    <property type="evidence" value="ECO:0007669"/>
    <property type="project" value="TreeGrafter"/>
</dbReference>
<dbReference type="PANTHER" id="PTHR43778">
    <property type="entry name" value="PYRUVATE CARBOXYLASE"/>
    <property type="match status" value="1"/>
</dbReference>
<evidence type="ECO:0000313" key="3">
    <source>
        <dbReference type="Proteomes" id="UP001162834"/>
    </source>
</evidence>
<dbReference type="GO" id="GO:0004736">
    <property type="term" value="F:pyruvate carboxylase activity"/>
    <property type="evidence" value="ECO:0007669"/>
    <property type="project" value="TreeGrafter"/>
</dbReference>
<sequence>MSRTIGLIDTTLRDGNQSQWGATGIDNVMVSDVLPALARAGYEAIEFITSTLMATSVRFHHEDPWERIRNAAQALPDTPLGFLTSGLRFISWDRTPLEIMEFALRLLMKNGIRRFWVIDSLNDIDAALKIASLIKSAGDAEVVMGIVYTVSPVHTDDYYAQRIDRIAASPLVDAVYLKDVGGLLTPERTRSLIPVMRSRIGTRRLEMHAHCNTGLAPLCYLEGAALGVDAVHTAISPLANGSAQPSVENTARNLRQLGYDVSVDDEALAEIAGYFHSVARRKGLPVGAPVEYDVAYYDHQVPGGMMGTLRRQLTEMGMADRLPEVLEEVAVVRQELGYPIMVTPFSQFMGAQAVMNVVSGERYSMVPNEVVAYVRGVYGEPPAPVDPDVRDRVLASAGAASGRDGAAEMTLADHRRRLGATLDDEELLMRIVMPAEQMDAIRTSPALRATSAARPIVDLIRELGTRTDVSRVQVRKGGFLLDTQRALPARGPGVEG</sequence>
<dbReference type="Pfam" id="PF02436">
    <property type="entry name" value="PYC_OADA"/>
    <property type="match status" value="1"/>
</dbReference>
<dbReference type="AlphaFoldDB" id="A0A9E6XTW4"/>
<dbReference type="GO" id="GO:0006094">
    <property type="term" value="P:gluconeogenesis"/>
    <property type="evidence" value="ECO:0007669"/>
    <property type="project" value="TreeGrafter"/>
</dbReference>
<protein>
    <submittedName>
        <fullName evidence="2">Oxaloacetate decarboxylase alpha chain</fullName>
    </submittedName>
</protein>
<accession>A0A9E6XTW4</accession>
<dbReference type="RefSeq" id="WP_259314075.1">
    <property type="nucleotide sequence ID" value="NZ_CP087164.1"/>
</dbReference>
<dbReference type="SUPFAM" id="SSF89000">
    <property type="entry name" value="post-HMGL domain-like"/>
    <property type="match status" value="1"/>
</dbReference>
<dbReference type="EMBL" id="CP087164">
    <property type="protein sequence ID" value="UGS34400.1"/>
    <property type="molecule type" value="Genomic_DNA"/>
</dbReference>
<dbReference type="PANTHER" id="PTHR43778:SF2">
    <property type="entry name" value="PYRUVATE CARBOXYLASE, MITOCHONDRIAL"/>
    <property type="match status" value="1"/>
</dbReference>
<evidence type="ECO:0000313" key="2">
    <source>
        <dbReference type="EMBL" id="UGS34400.1"/>
    </source>
</evidence>
<dbReference type="InterPro" id="IPR013785">
    <property type="entry name" value="Aldolase_TIM"/>
</dbReference>
<proteinExistence type="predicted"/>
<feature type="domain" description="Pyruvate carboxyltransferase" evidence="1">
    <location>
        <begin position="5"/>
        <end position="269"/>
    </location>
</feature>
<dbReference type="SUPFAM" id="SSF51569">
    <property type="entry name" value="Aldolase"/>
    <property type="match status" value="1"/>
</dbReference>
<dbReference type="Pfam" id="PF00682">
    <property type="entry name" value="HMGL-like"/>
    <property type="match status" value="1"/>
</dbReference>
<evidence type="ECO:0000259" key="1">
    <source>
        <dbReference type="PROSITE" id="PS50991"/>
    </source>
</evidence>
<gene>
    <name evidence="2" type="primary">oadA</name>
    <name evidence="2" type="ORF">DSM104329_00778</name>
</gene>
<dbReference type="Gene3D" id="3.20.20.70">
    <property type="entry name" value="Aldolase class I"/>
    <property type="match status" value="1"/>
</dbReference>
<dbReference type="InterPro" id="IPR003379">
    <property type="entry name" value="Carboxylase_cons_dom"/>
</dbReference>
<dbReference type="InterPro" id="IPR000891">
    <property type="entry name" value="PYR_CT"/>
</dbReference>
<dbReference type="Proteomes" id="UP001162834">
    <property type="component" value="Chromosome"/>
</dbReference>
<dbReference type="InterPro" id="IPR055268">
    <property type="entry name" value="PCB-like"/>
</dbReference>
<dbReference type="PROSITE" id="PS50991">
    <property type="entry name" value="PYR_CT"/>
    <property type="match status" value="1"/>
</dbReference>
<reference evidence="2" key="1">
    <citation type="journal article" date="2022" name="Int. J. Syst. Evol. Microbiol.">
        <title>Pseudomonas aegrilactucae sp. nov. and Pseudomonas morbosilactucae sp. nov., pathogens causing bacterial rot of lettuce in Japan.</title>
        <authorList>
            <person name="Sawada H."/>
            <person name="Fujikawa T."/>
            <person name="Satou M."/>
        </authorList>
    </citation>
    <scope>NUCLEOTIDE SEQUENCE</scope>
    <source>
        <strain evidence="2">0166_1</strain>
    </source>
</reference>
<organism evidence="2 3">
    <name type="scientific">Capillimicrobium parvum</name>
    <dbReference type="NCBI Taxonomy" id="2884022"/>
    <lineage>
        <taxon>Bacteria</taxon>
        <taxon>Bacillati</taxon>
        <taxon>Actinomycetota</taxon>
        <taxon>Thermoleophilia</taxon>
        <taxon>Solirubrobacterales</taxon>
        <taxon>Capillimicrobiaceae</taxon>
        <taxon>Capillimicrobium</taxon>
    </lineage>
</organism>
<keyword evidence="3" id="KW-1185">Reference proteome</keyword>
<dbReference type="CDD" id="cd07937">
    <property type="entry name" value="DRE_TIM_PC_TC_5S"/>
    <property type="match status" value="1"/>
</dbReference>